<feature type="compositionally biased region" description="Basic residues" evidence="5">
    <location>
        <begin position="426"/>
        <end position="443"/>
    </location>
</feature>
<evidence type="ECO:0000313" key="7">
    <source>
        <dbReference type="EnsemblMetazoa" id="GBRI025313-PA"/>
    </source>
</evidence>
<feature type="compositionally biased region" description="Polar residues" evidence="5">
    <location>
        <begin position="302"/>
        <end position="314"/>
    </location>
</feature>
<dbReference type="SMART" id="SM00360">
    <property type="entry name" value="RRM"/>
    <property type="match status" value="1"/>
</dbReference>
<evidence type="ECO:0000256" key="5">
    <source>
        <dbReference type="SAM" id="MobiDB-lite"/>
    </source>
</evidence>
<dbReference type="GO" id="GO:0005730">
    <property type="term" value="C:nucleolus"/>
    <property type="evidence" value="ECO:0007669"/>
    <property type="project" value="UniProtKB-SubCell"/>
</dbReference>
<keyword evidence="2 4" id="KW-0694">RNA-binding</keyword>
<dbReference type="VEuPathDB" id="VectorBase:GBRI025313"/>
<sequence length="489" mass="55799">MLPYKKTKPPPTSSEPSQEVNKDSKEQVVVSGQLAKQLKKKKQKRASKPIKDRGVIFIKHLPHGFFEEQMKNYFSQFGDVTRTRLVRSRRTGGSKGYAFIEFRYPEVAQVAAETMNNYLMFQKVLKSVYIPPEEQKYNYFRSSVRQIKTKSGKLKWVSSTTASIQRKTQLHNDWSEKNFQKRTIRQMKKLRKLDKKFSHLGVDFSEIVIPPEVATKDDENEINSEVNDNETEGKKSLKRKFSTLTVKSCTEQKKKSKTDIDLEDSLDNTINTESEDGSYISTESSGEEEKHDSVCEEESNDLIKTSINKEINSPQKKKKKMKKSLSLKDLLSETIQSDSEDESFIASPTDVEQLQKDASEDNKSVDSEDEGYVLIKSTDGEPTHNNSGHEDNQKEGEKVKLKAGNGFGKSLKVSSNNIERFDQILKRKPHAGGIQKKGKKPKKAPFVVEGKKAQQKIDEIKKLAKPLYQIKSKKFENGTKKLKATKKIK</sequence>
<dbReference type="InterPro" id="IPR000504">
    <property type="entry name" value="RRM_dom"/>
</dbReference>
<protein>
    <recommendedName>
        <fullName evidence="6">RRM domain-containing protein</fullName>
    </recommendedName>
</protein>
<evidence type="ECO:0000256" key="3">
    <source>
        <dbReference type="ARBA" id="ARBA00023242"/>
    </source>
</evidence>
<reference evidence="8" key="1">
    <citation type="submission" date="2014-03" db="EMBL/GenBank/DDBJ databases">
        <authorList>
            <person name="Aksoy S."/>
            <person name="Warren W."/>
            <person name="Wilson R.K."/>
        </authorList>
    </citation>
    <scope>NUCLEOTIDE SEQUENCE [LARGE SCALE GENOMIC DNA]</scope>
    <source>
        <strain evidence="8">IAEA</strain>
    </source>
</reference>
<name>A0A1A9WMQ9_9MUSC</name>
<evidence type="ECO:0000259" key="6">
    <source>
        <dbReference type="PROSITE" id="PS50102"/>
    </source>
</evidence>
<dbReference type="Pfam" id="PF00076">
    <property type="entry name" value="RRM_1"/>
    <property type="match status" value="1"/>
</dbReference>
<dbReference type="InterPro" id="IPR012677">
    <property type="entry name" value="Nucleotide-bd_a/b_plait_sf"/>
</dbReference>
<dbReference type="CDD" id="cd12307">
    <property type="entry name" value="RRM_NIFK_like"/>
    <property type="match status" value="1"/>
</dbReference>
<dbReference type="GO" id="GO:0003723">
    <property type="term" value="F:RNA binding"/>
    <property type="evidence" value="ECO:0007669"/>
    <property type="project" value="UniProtKB-UniRule"/>
</dbReference>
<dbReference type="SUPFAM" id="SSF54928">
    <property type="entry name" value="RNA-binding domain, RBD"/>
    <property type="match status" value="1"/>
</dbReference>
<feature type="compositionally biased region" description="Basic and acidic residues" evidence="5">
    <location>
        <begin position="378"/>
        <end position="400"/>
    </location>
</feature>
<dbReference type="PROSITE" id="PS50102">
    <property type="entry name" value="RRM"/>
    <property type="match status" value="1"/>
</dbReference>
<feature type="region of interest" description="Disordered" evidence="5">
    <location>
        <begin position="1"/>
        <end position="26"/>
    </location>
</feature>
<dbReference type="InterPro" id="IPR035979">
    <property type="entry name" value="RBD_domain_sf"/>
</dbReference>
<evidence type="ECO:0000313" key="8">
    <source>
        <dbReference type="Proteomes" id="UP000091820"/>
    </source>
</evidence>
<dbReference type="Gene3D" id="3.30.70.330">
    <property type="match status" value="1"/>
</dbReference>
<dbReference type="PANTHER" id="PTHR46754">
    <property type="entry name" value="MKI67 FHA DOMAIN-INTERACTING NUCLEOLAR PHOSPHOPROTEIN"/>
    <property type="match status" value="1"/>
</dbReference>
<evidence type="ECO:0000256" key="2">
    <source>
        <dbReference type="ARBA" id="ARBA00022884"/>
    </source>
</evidence>
<feature type="compositionally biased region" description="Basic and acidic residues" evidence="5">
    <location>
        <begin position="353"/>
        <end position="366"/>
    </location>
</feature>
<keyword evidence="3" id="KW-0539">Nucleus</keyword>
<dbReference type="STRING" id="37001.A0A1A9WMQ9"/>
<feature type="compositionally biased region" description="Basic residues" evidence="5">
    <location>
        <begin position="315"/>
        <end position="325"/>
    </location>
</feature>
<feature type="region of interest" description="Disordered" evidence="5">
    <location>
        <begin position="426"/>
        <end position="450"/>
    </location>
</feature>
<reference evidence="7" key="2">
    <citation type="submission" date="2020-05" db="UniProtKB">
        <authorList>
            <consortium name="EnsemblMetazoa"/>
        </authorList>
    </citation>
    <scope>IDENTIFICATION</scope>
    <source>
        <strain evidence="7">IAEA</strain>
    </source>
</reference>
<dbReference type="EnsemblMetazoa" id="GBRI025313-RA">
    <property type="protein sequence ID" value="GBRI025313-PA"/>
    <property type="gene ID" value="GBRI025313"/>
</dbReference>
<keyword evidence="8" id="KW-1185">Reference proteome</keyword>
<evidence type="ECO:0000256" key="1">
    <source>
        <dbReference type="ARBA" id="ARBA00004604"/>
    </source>
</evidence>
<feature type="compositionally biased region" description="Acidic residues" evidence="5">
    <location>
        <begin position="218"/>
        <end position="230"/>
    </location>
</feature>
<dbReference type="Proteomes" id="UP000091820">
    <property type="component" value="Unassembled WGS sequence"/>
</dbReference>
<evidence type="ECO:0000256" key="4">
    <source>
        <dbReference type="PROSITE-ProRule" id="PRU00176"/>
    </source>
</evidence>
<organism evidence="7 8">
    <name type="scientific">Glossina brevipalpis</name>
    <dbReference type="NCBI Taxonomy" id="37001"/>
    <lineage>
        <taxon>Eukaryota</taxon>
        <taxon>Metazoa</taxon>
        <taxon>Ecdysozoa</taxon>
        <taxon>Arthropoda</taxon>
        <taxon>Hexapoda</taxon>
        <taxon>Insecta</taxon>
        <taxon>Pterygota</taxon>
        <taxon>Neoptera</taxon>
        <taxon>Endopterygota</taxon>
        <taxon>Diptera</taxon>
        <taxon>Brachycera</taxon>
        <taxon>Muscomorpha</taxon>
        <taxon>Hippoboscoidea</taxon>
        <taxon>Glossinidae</taxon>
        <taxon>Glossina</taxon>
    </lineage>
</organism>
<feature type="domain" description="RRM" evidence="6">
    <location>
        <begin position="54"/>
        <end position="135"/>
    </location>
</feature>
<accession>A0A1A9WMQ9</accession>
<feature type="region of interest" description="Disordered" evidence="5">
    <location>
        <begin position="215"/>
        <end position="234"/>
    </location>
</feature>
<proteinExistence type="predicted"/>
<dbReference type="AlphaFoldDB" id="A0A1A9WMQ9"/>
<comment type="subcellular location">
    <subcellularLocation>
        <location evidence="1">Nucleus</location>
        <location evidence="1">Nucleolus</location>
    </subcellularLocation>
</comment>
<feature type="region of interest" description="Disordered" evidence="5">
    <location>
        <begin position="266"/>
        <end position="400"/>
    </location>
</feature>